<feature type="compositionally biased region" description="Low complexity" evidence="1">
    <location>
        <begin position="42"/>
        <end position="64"/>
    </location>
</feature>
<evidence type="ECO:0000313" key="2">
    <source>
        <dbReference type="Ensembl" id="ENSSSUP00005015630.1"/>
    </source>
</evidence>
<dbReference type="CTD" id="60672"/>
<dbReference type="AlphaFoldDB" id="A0A673U1Z7"/>
<feature type="compositionally biased region" description="Polar residues" evidence="1">
    <location>
        <begin position="346"/>
        <end position="363"/>
    </location>
</feature>
<name>A0A673U1Z7_SURSU</name>
<organism evidence="2 3">
    <name type="scientific">Suricata suricatta</name>
    <name type="common">Meerkat</name>
    <dbReference type="NCBI Taxonomy" id="37032"/>
    <lineage>
        <taxon>Eukaryota</taxon>
        <taxon>Metazoa</taxon>
        <taxon>Chordata</taxon>
        <taxon>Craniata</taxon>
        <taxon>Vertebrata</taxon>
        <taxon>Euteleostomi</taxon>
        <taxon>Mammalia</taxon>
        <taxon>Eutheria</taxon>
        <taxon>Laurasiatheria</taxon>
        <taxon>Carnivora</taxon>
        <taxon>Feliformia</taxon>
        <taxon>Herpestidae</taxon>
        <taxon>Suricata</taxon>
    </lineage>
</organism>
<reference evidence="2" key="2">
    <citation type="submission" date="2025-08" db="UniProtKB">
        <authorList>
            <consortium name="Ensembl"/>
        </authorList>
    </citation>
    <scope>IDENTIFICATION</scope>
</reference>
<proteinExistence type="predicted"/>
<dbReference type="InterPro" id="IPR031466">
    <property type="entry name" value="MIIP"/>
</dbReference>
<evidence type="ECO:0000313" key="3">
    <source>
        <dbReference type="Proteomes" id="UP000472268"/>
    </source>
</evidence>
<feature type="compositionally biased region" description="Polar residues" evidence="1">
    <location>
        <begin position="130"/>
        <end position="146"/>
    </location>
</feature>
<gene>
    <name evidence="2" type="primary">MIIP</name>
</gene>
<reference evidence="2" key="3">
    <citation type="submission" date="2025-09" db="UniProtKB">
        <authorList>
            <consortium name="Ensembl"/>
        </authorList>
    </citation>
    <scope>IDENTIFICATION</scope>
</reference>
<dbReference type="GeneID" id="115299757"/>
<sequence>MLTPGMLETKDWVQLRQLNLVLLRQLWVGQDAVRRSVAKAASGSTRDSSSSCDSQTPSSQESSSMALRASRLEDTHQGDPRDMSWPGGASSGGTSLPPATYRPRPCSAPLLAVSDPDDSELSGELDSPGPQETQAQRSILDQQSRVSKPRVTFSEEFPMPDGSWRFRPYLGYDWIAGSLDNASPVTSKPEAFFSKLQDFREANKEECVHSDPEPQFLGVPESSREERDHECVYCYRVNRRLFLVPSDPGTPCRLCRTPRDQRGPETLAEPAQVRVSVPMSVLDPPHRHRIHRRKSFDASDTLALPRHCLMGWDILPPKPEKSSAPKSLDLWSYVASEPQYRKLSAASPSHPAQPTRVPSSTPFWSELQPRAPRLKP</sequence>
<protein>
    <submittedName>
        <fullName evidence="2">Migration and invasion inhibitory protein</fullName>
    </submittedName>
</protein>
<dbReference type="PANTHER" id="PTHR34831">
    <property type="entry name" value="MIGRATION AND INVASION-INHIBITORY PROTEIN"/>
    <property type="match status" value="1"/>
</dbReference>
<reference evidence="2 3" key="1">
    <citation type="submission" date="2019-05" db="EMBL/GenBank/DDBJ databases">
        <title>A Chromosome-scale Meerkat (S. suricatta) Genome Assembly.</title>
        <authorList>
            <person name="Dudchenko O."/>
            <person name="Lieberman Aiden E."/>
            <person name="Tung J."/>
            <person name="Barreiro L.B."/>
            <person name="Clutton-Brock T.H."/>
        </authorList>
    </citation>
    <scope>NUCLEOTIDE SEQUENCE [LARGE SCALE GENOMIC DNA]</scope>
</reference>
<feature type="region of interest" description="Disordered" evidence="1">
    <location>
        <begin position="342"/>
        <end position="376"/>
    </location>
</feature>
<dbReference type="Proteomes" id="UP000472268">
    <property type="component" value="Chromosome 8"/>
</dbReference>
<dbReference type="GO" id="GO:0010972">
    <property type="term" value="P:negative regulation of G2/M transition of mitotic cell cycle"/>
    <property type="evidence" value="ECO:0007669"/>
    <property type="project" value="InterPro"/>
</dbReference>
<keyword evidence="3" id="KW-1185">Reference proteome</keyword>
<evidence type="ECO:0000256" key="1">
    <source>
        <dbReference type="SAM" id="MobiDB-lite"/>
    </source>
</evidence>
<dbReference type="GO" id="GO:0030336">
    <property type="term" value="P:negative regulation of cell migration"/>
    <property type="evidence" value="ECO:0007669"/>
    <property type="project" value="InterPro"/>
</dbReference>
<accession>A0A673U1Z7</accession>
<dbReference type="RefSeq" id="XP_029805111.1">
    <property type="nucleotide sequence ID" value="XM_029949251.1"/>
</dbReference>
<dbReference type="PANTHER" id="PTHR34831:SF1">
    <property type="entry name" value="MIGRATION AND INVASION-INHIBITORY PROTEIN"/>
    <property type="match status" value="1"/>
</dbReference>
<dbReference type="OMA" id="PTPIWSV"/>
<dbReference type="Ensembl" id="ENSSSUT00005017833.1">
    <property type="protein sequence ID" value="ENSSSUP00005015630.1"/>
    <property type="gene ID" value="ENSSSUG00005010109.1"/>
</dbReference>
<feature type="region of interest" description="Disordered" evidence="1">
    <location>
        <begin position="39"/>
        <end position="151"/>
    </location>
</feature>
<feature type="compositionally biased region" description="Basic and acidic residues" evidence="1">
    <location>
        <begin position="70"/>
        <end position="82"/>
    </location>
</feature>
<dbReference type="Pfam" id="PF15734">
    <property type="entry name" value="MIIP"/>
    <property type="match status" value="1"/>
</dbReference>